<gene>
    <name evidence="6" type="ORF">SAMN02745724_00621</name>
</gene>
<dbReference type="NCBIfam" id="TIGR01730">
    <property type="entry name" value="RND_mfp"/>
    <property type="match status" value="1"/>
</dbReference>
<dbReference type="SUPFAM" id="SSF111369">
    <property type="entry name" value="HlyD-like secretion proteins"/>
    <property type="match status" value="1"/>
</dbReference>
<feature type="domain" description="CzcB-like barrel-sandwich hybrid" evidence="5">
    <location>
        <begin position="77"/>
        <end position="211"/>
    </location>
</feature>
<dbReference type="InterPro" id="IPR058647">
    <property type="entry name" value="BSH_CzcB-like"/>
</dbReference>
<dbReference type="Gene3D" id="2.40.30.170">
    <property type="match status" value="1"/>
</dbReference>
<protein>
    <submittedName>
        <fullName evidence="6">RND family efflux transporter, MFP subunit</fullName>
    </submittedName>
</protein>
<dbReference type="Pfam" id="PF25973">
    <property type="entry name" value="BSH_CzcB"/>
    <property type="match status" value="1"/>
</dbReference>
<feature type="chain" id="PRO_5011594677" evidence="3">
    <location>
        <begin position="24"/>
        <end position="368"/>
    </location>
</feature>
<dbReference type="Pfam" id="PF25954">
    <property type="entry name" value="Beta-barrel_RND_2"/>
    <property type="match status" value="1"/>
</dbReference>
<organism evidence="6 7">
    <name type="scientific">Pseudoalteromonas denitrificans DSM 6059</name>
    <dbReference type="NCBI Taxonomy" id="1123010"/>
    <lineage>
        <taxon>Bacteria</taxon>
        <taxon>Pseudomonadati</taxon>
        <taxon>Pseudomonadota</taxon>
        <taxon>Gammaproteobacteria</taxon>
        <taxon>Alteromonadales</taxon>
        <taxon>Pseudoalteromonadaceae</taxon>
        <taxon>Pseudoalteromonas</taxon>
    </lineage>
</organism>
<keyword evidence="7" id="KW-1185">Reference proteome</keyword>
<dbReference type="InterPro" id="IPR051909">
    <property type="entry name" value="MFP_Cation_Efflux"/>
</dbReference>
<keyword evidence="2" id="KW-0813">Transport</keyword>
<dbReference type="EMBL" id="FOLO01000003">
    <property type="protein sequence ID" value="SFB98295.1"/>
    <property type="molecule type" value="Genomic_DNA"/>
</dbReference>
<dbReference type="GO" id="GO:0016020">
    <property type="term" value="C:membrane"/>
    <property type="evidence" value="ECO:0007669"/>
    <property type="project" value="InterPro"/>
</dbReference>
<dbReference type="GO" id="GO:0030288">
    <property type="term" value="C:outer membrane-bounded periplasmic space"/>
    <property type="evidence" value="ECO:0007669"/>
    <property type="project" value="TreeGrafter"/>
</dbReference>
<dbReference type="GO" id="GO:0022857">
    <property type="term" value="F:transmembrane transporter activity"/>
    <property type="evidence" value="ECO:0007669"/>
    <property type="project" value="InterPro"/>
</dbReference>
<keyword evidence="3" id="KW-0732">Signal</keyword>
<evidence type="ECO:0000259" key="5">
    <source>
        <dbReference type="Pfam" id="PF25973"/>
    </source>
</evidence>
<dbReference type="InterPro" id="IPR006143">
    <property type="entry name" value="RND_pump_MFP"/>
</dbReference>
<evidence type="ECO:0000256" key="1">
    <source>
        <dbReference type="ARBA" id="ARBA00009477"/>
    </source>
</evidence>
<reference evidence="6 7" key="1">
    <citation type="submission" date="2016-10" db="EMBL/GenBank/DDBJ databases">
        <authorList>
            <person name="de Groot N.N."/>
        </authorList>
    </citation>
    <scope>NUCLEOTIDE SEQUENCE [LARGE SCALE GENOMIC DNA]</scope>
    <source>
        <strain evidence="6 7">DSM 6059</strain>
    </source>
</reference>
<evidence type="ECO:0000259" key="4">
    <source>
        <dbReference type="Pfam" id="PF25954"/>
    </source>
</evidence>
<evidence type="ECO:0000256" key="2">
    <source>
        <dbReference type="ARBA" id="ARBA00022448"/>
    </source>
</evidence>
<dbReference type="Proteomes" id="UP000198862">
    <property type="component" value="Unassembled WGS sequence"/>
</dbReference>
<feature type="domain" description="CusB-like beta-barrel" evidence="4">
    <location>
        <begin position="214"/>
        <end position="285"/>
    </location>
</feature>
<name>A0A1I1FG01_9GAMM</name>
<comment type="similarity">
    <text evidence="1">Belongs to the membrane fusion protein (MFP) (TC 8.A.1) family.</text>
</comment>
<dbReference type="GO" id="GO:0046914">
    <property type="term" value="F:transition metal ion binding"/>
    <property type="evidence" value="ECO:0007669"/>
    <property type="project" value="TreeGrafter"/>
</dbReference>
<dbReference type="RefSeq" id="WP_091979826.1">
    <property type="nucleotide sequence ID" value="NZ_FOLO01000003.1"/>
</dbReference>
<sequence>MKQKILSILITSIFSFTTMNSFASSGEDHKEEASGTRFSSEQMQISNIEVTAISPTKVNFTLYAPGELKANGYTSYSVSPRVDSIVVKRHAILGQHIQKGSPLVTLFSVDVANAQAQYRLSLAEWSRVKKLGKATVTEKRFLEAKAEHEVAYSTLKAYGLSEDAIKKSAESKTENLGQYTLFAQTKGAVLADAFLQGKRVIAGDEIMLLADEHQLWVEAQLPPNSLINIPEGTKANILIDNNEFNATVIQEGHTIDQQSRTRTIRLAVDNEQHQLHPGMFTDVNFLFNEKQPVMTVPETALMRGSDGDWMVYVEDHPGEFEPVEVELGRTFVQGREISGIKPGTRVVIKGAFFVASQIAKGGFDPHNH</sequence>
<evidence type="ECO:0000313" key="7">
    <source>
        <dbReference type="Proteomes" id="UP000198862"/>
    </source>
</evidence>
<dbReference type="AlphaFoldDB" id="A0A1I1FG01"/>
<dbReference type="GO" id="GO:0060003">
    <property type="term" value="P:copper ion export"/>
    <property type="evidence" value="ECO:0007669"/>
    <property type="project" value="TreeGrafter"/>
</dbReference>
<evidence type="ECO:0000313" key="6">
    <source>
        <dbReference type="EMBL" id="SFB98295.1"/>
    </source>
</evidence>
<accession>A0A1I1FG01</accession>
<dbReference type="STRING" id="1123010.SAMN02745724_00621"/>
<dbReference type="InterPro" id="IPR058792">
    <property type="entry name" value="Beta-barrel_RND_2"/>
</dbReference>
<dbReference type="GO" id="GO:0015679">
    <property type="term" value="P:plasma membrane copper ion transport"/>
    <property type="evidence" value="ECO:0007669"/>
    <property type="project" value="TreeGrafter"/>
</dbReference>
<evidence type="ECO:0000256" key="3">
    <source>
        <dbReference type="SAM" id="SignalP"/>
    </source>
</evidence>
<proteinExistence type="inferred from homology"/>
<dbReference type="Gene3D" id="2.40.420.20">
    <property type="match status" value="1"/>
</dbReference>
<dbReference type="OrthoDB" id="9806939at2"/>
<feature type="signal peptide" evidence="3">
    <location>
        <begin position="1"/>
        <end position="23"/>
    </location>
</feature>
<dbReference type="PANTHER" id="PTHR30097:SF15">
    <property type="entry name" value="CATION EFFLUX SYSTEM PROTEIN CUSB"/>
    <property type="match status" value="1"/>
</dbReference>
<dbReference type="PANTHER" id="PTHR30097">
    <property type="entry name" value="CATION EFFLUX SYSTEM PROTEIN CUSB"/>
    <property type="match status" value="1"/>
</dbReference>